<keyword evidence="16" id="KW-1185">Reference proteome</keyword>
<evidence type="ECO:0000256" key="1">
    <source>
        <dbReference type="ARBA" id="ARBA00004861"/>
    </source>
</evidence>
<dbReference type="STRING" id="32264.T1KCS8"/>
<evidence type="ECO:0000256" key="10">
    <source>
        <dbReference type="ARBA" id="ARBA00022793"/>
    </source>
</evidence>
<evidence type="ECO:0000256" key="6">
    <source>
        <dbReference type="ARBA" id="ARBA00012321"/>
    </source>
</evidence>
<dbReference type="NCBIfam" id="TIGR00336">
    <property type="entry name" value="pyrE"/>
    <property type="match status" value="1"/>
</dbReference>
<keyword evidence="10" id="KW-0210">Decarboxylase</keyword>
<evidence type="ECO:0000256" key="2">
    <source>
        <dbReference type="ARBA" id="ARBA00004889"/>
    </source>
</evidence>
<keyword evidence="8" id="KW-0328">Glycosyltransferase</keyword>
<organism evidence="15 16">
    <name type="scientific">Tetranychus urticae</name>
    <name type="common">Two-spotted spider mite</name>
    <dbReference type="NCBI Taxonomy" id="32264"/>
    <lineage>
        <taxon>Eukaryota</taxon>
        <taxon>Metazoa</taxon>
        <taxon>Ecdysozoa</taxon>
        <taxon>Arthropoda</taxon>
        <taxon>Chelicerata</taxon>
        <taxon>Arachnida</taxon>
        <taxon>Acari</taxon>
        <taxon>Acariformes</taxon>
        <taxon>Trombidiformes</taxon>
        <taxon>Prostigmata</taxon>
        <taxon>Eleutherengona</taxon>
        <taxon>Raphignathae</taxon>
        <taxon>Tetranychoidea</taxon>
        <taxon>Tetranychidae</taxon>
        <taxon>Tetranychus</taxon>
    </lineage>
</organism>
<dbReference type="GO" id="GO:0044205">
    <property type="term" value="P:'de novo' UMP biosynthetic process"/>
    <property type="evidence" value="ECO:0007669"/>
    <property type="project" value="UniProtKB-UniPathway"/>
</dbReference>
<accession>T1KCS8</accession>
<dbReference type="InterPro" id="IPR000836">
    <property type="entry name" value="PRTase_dom"/>
</dbReference>
<keyword evidence="9" id="KW-0808">Transferase</keyword>
<dbReference type="EnsemblMetazoa" id="tetur09g00340.1">
    <property type="protein sequence ID" value="tetur09g00340.1"/>
    <property type="gene ID" value="tetur09g00340"/>
</dbReference>
<dbReference type="SUPFAM" id="SSF53271">
    <property type="entry name" value="PRTase-like"/>
    <property type="match status" value="1"/>
</dbReference>
<evidence type="ECO:0000256" key="3">
    <source>
        <dbReference type="ARBA" id="ARBA00006221"/>
    </source>
</evidence>
<evidence type="ECO:0000256" key="11">
    <source>
        <dbReference type="ARBA" id="ARBA00022975"/>
    </source>
</evidence>
<evidence type="ECO:0000259" key="14">
    <source>
        <dbReference type="Pfam" id="PF00156"/>
    </source>
</evidence>
<dbReference type="KEGG" id="tut:107363098"/>
<dbReference type="InterPro" id="IPR023031">
    <property type="entry name" value="OPRT"/>
</dbReference>
<dbReference type="GO" id="GO:0004588">
    <property type="term" value="F:orotate phosphoribosyltransferase activity"/>
    <property type="evidence" value="ECO:0007669"/>
    <property type="project" value="UniProtKB-EC"/>
</dbReference>
<evidence type="ECO:0000313" key="15">
    <source>
        <dbReference type="EnsemblMetazoa" id="tetur09g00340.1"/>
    </source>
</evidence>
<evidence type="ECO:0000256" key="9">
    <source>
        <dbReference type="ARBA" id="ARBA00022679"/>
    </source>
</evidence>
<sequence length="210" mass="23524">MKILTQTELIDELYKIGAIKIEDIILKSGDLSPIYIDLRLVVGHPDLLRSMSKLMWSMVQDLEFDLICGVPLTAIPFAVVMSVDNNIPMVMRRSSPKTYGTKKLIEGKFQAGQKVLVVEDVITSGSSIMETVQSLKSVGLEIEHASIFVDRGQKGFENLENNGVKVRSVLKMSDILARLMDNGIIKSEEKARIQKWLRETESKIDIEPCS</sequence>
<dbReference type="HAMAP" id="MF_01208">
    <property type="entry name" value="PyrE"/>
    <property type="match status" value="1"/>
</dbReference>
<keyword evidence="11" id="KW-0665">Pyrimidine biosynthesis</keyword>
<reference evidence="15" key="2">
    <citation type="submission" date="2015-06" db="UniProtKB">
        <authorList>
            <consortium name="EnsemblMetazoa"/>
        </authorList>
    </citation>
    <scope>IDENTIFICATION</scope>
</reference>
<reference evidence="16" key="1">
    <citation type="submission" date="2011-08" db="EMBL/GenBank/DDBJ databases">
        <authorList>
            <person name="Rombauts S."/>
        </authorList>
    </citation>
    <scope>NUCLEOTIDE SEQUENCE</scope>
    <source>
        <strain evidence="16">London</strain>
    </source>
</reference>
<comment type="pathway">
    <text evidence="1">Pyrimidine metabolism; UMP biosynthesis via de novo pathway; UMP from orotate: step 2/2.</text>
</comment>
<dbReference type="Proteomes" id="UP000015104">
    <property type="component" value="Unassembled WGS sequence"/>
</dbReference>
<dbReference type="PANTHER" id="PTHR19278">
    <property type="entry name" value="OROTATE PHOSPHORIBOSYLTRANSFERASE"/>
    <property type="match status" value="1"/>
</dbReference>
<gene>
    <name evidence="15" type="primary">107363098</name>
</gene>
<dbReference type="UniPathway" id="UPA00070">
    <property type="reaction ID" value="UER00119"/>
</dbReference>
<evidence type="ECO:0000256" key="7">
    <source>
        <dbReference type="ARBA" id="ARBA00015047"/>
    </source>
</evidence>
<dbReference type="FunFam" id="3.40.50.2020:FF:000025">
    <property type="entry name" value="Uridine monophosphate synthetase"/>
    <property type="match status" value="1"/>
</dbReference>
<dbReference type="GO" id="GO:0004590">
    <property type="term" value="F:orotidine-5'-phosphate decarboxylase activity"/>
    <property type="evidence" value="ECO:0007669"/>
    <property type="project" value="UniProtKB-EC"/>
</dbReference>
<dbReference type="EMBL" id="CAEY01001996">
    <property type="status" value="NOT_ANNOTATED_CDS"/>
    <property type="molecule type" value="Genomic_DNA"/>
</dbReference>
<dbReference type="InterPro" id="IPR004467">
    <property type="entry name" value="Or_phspho_trans_dom"/>
</dbReference>
<evidence type="ECO:0000313" key="16">
    <source>
        <dbReference type="Proteomes" id="UP000015104"/>
    </source>
</evidence>
<evidence type="ECO:0000256" key="13">
    <source>
        <dbReference type="ARBA" id="ARBA00023268"/>
    </source>
</evidence>
<comment type="similarity">
    <text evidence="3">In the N-terminal section; belongs to the purine/pyrimidine phosphoribosyltransferase family.</text>
</comment>
<dbReference type="EC" id="2.4.2.10" evidence="5"/>
<evidence type="ECO:0000256" key="4">
    <source>
        <dbReference type="ARBA" id="ARBA00009769"/>
    </source>
</evidence>
<dbReference type="HOGENOM" id="CLU_074878_2_0_1"/>
<dbReference type="AlphaFoldDB" id="T1KCS8"/>
<dbReference type="GO" id="GO:0019856">
    <property type="term" value="P:pyrimidine nucleobase biosynthetic process"/>
    <property type="evidence" value="ECO:0007669"/>
    <property type="project" value="TreeGrafter"/>
</dbReference>
<protein>
    <recommendedName>
        <fullName evidence="7">Uridine 5'-monophosphate synthase</fullName>
        <ecNumber evidence="5">2.4.2.10</ecNumber>
        <ecNumber evidence="6">4.1.1.23</ecNumber>
    </recommendedName>
</protein>
<dbReference type="PANTHER" id="PTHR19278:SF9">
    <property type="entry name" value="URIDINE 5'-MONOPHOSPHATE SYNTHASE"/>
    <property type="match status" value="1"/>
</dbReference>
<proteinExistence type="inferred from homology"/>
<keyword evidence="12" id="KW-0456">Lyase</keyword>
<dbReference type="eggNOG" id="KOG1377">
    <property type="taxonomic scope" value="Eukaryota"/>
</dbReference>
<dbReference type="CDD" id="cd06223">
    <property type="entry name" value="PRTases_typeI"/>
    <property type="match status" value="1"/>
</dbReference>
<evidence type="ECO:0000256" key="5">
    <source>
        <dbReference type="ARBA" id="ARBA00011971"/>
    </source>
</evidence>
<dbReference type="InterPro" id="IPR029057">
    <property type="entry name" value="PRTase-like"/>
</dbReference>
<dbReference type="OMA" id="ENPFTWA"/>
<comment type="pathway">
    <text evidence="2">Pyrimidine metabolism; UMP biosynthesis via de novo pathway; UMP from orotate: step 1/2.</text>
</comment>
<evidence type="ECO:0000256" key="12">
    <source>
        <dbReference type="ARBA" id="ARBA00023239"/>
    </source>
</evidence>
<name>T1KCS8_TETUR</name>
<dbReference type="EC" id="4.1.1.23" evidence="6"/>
<keyword evidence="13" id="KW-0511">Multifunctional enzyme</keyword>
<dbReference type="Gene3D" id="3.40.50.2020">
    <property type="match status" value="1"/>
</dbReference>
<dbReference type="OrthoDB" id="10263753at2759"/>
<evidence type="ECO:0000256" key="8">
    <source>
        <dbReference type="ARBA" id="ARBA00022676"/>
    </source>
</evidence>
<feature type="domain" description="Phosphoribosyltransferase" evidence="14">
    <location>
        <begin position="45"/>
        <end position="157"/>
    </location>
</feature>
<dbReference type="Pfam" id="PF00156">
    <property type="entry name" value="Pribosyltran"/>
    <property type="match status" value="1"/>
</dbReference>
<comment type="similarity">
    <text evidence="4">In the C-terminal section; belongs to the OMP decarboxylase family.</text>
</comment>